<dbReference type="EMBL" id="WOSY01000007">
    <property type="protein sequence ID" value="NHN88790.1"/>
    <property type="molecule type" value="Genomic_DNA"/>
</dbReference>
<proteinExistence type="predicted"/>
<dbReference type="PROSITE" id="PS51257">
    <property type="entry name" value="PROKAR_LIPOPROTEIN"/>
    <property type="match status" value="1"/>
</dbReference>
<name>A0ABX0K3J4_9PROT</name>
<evidence type="ECO:0000256" key="1">
    <source>
        <dbReference type="SAM" id="SignalP"/>
    </source>
</evidence>
<dbReference type="InterPro" id="IPR005590">
    <property type="entry name" value="DUF333"/>
</dbReference>
<feature type="chain" id="PRO_5045735401" evidence="1">
    <location>
        <begin position="27"/>
        <end position="92"/>
    </location>
</feature>
<reference evidence="2 3" key="1">
    <citation type="journal article" date="2020" name="Int. J. Syst. Evol. Microbiol.">
        <title>Novel acetic acid bacteria from cider fermentations: Acetobacter conturbans sp. nov. and Acetobacter fallax sp. nov.</title>
        <authorList>
            <person name="Sombolestani A.S."/>
            <person name="Cleenwerck I."/>
            <person name="Cnockaert M."/>
            <person name="Borremans W."/>
            <person name="Wieme A.D."/>
            <person name="De Vuyst L."/>
            <person name="Vandamme P."/>
        </authorList>
    </citation>
    <scope>NUCLEOTIDE SEQUENCE [LARGE SCALE GENOMIC DNA]</scope>
    <source>
        <strain evidence="2 3">LMG 1627</strain>
    </source>
</reference>
<accession>A0ABX0K3J4</accession>
<dbReference type="Proteomes" id="UP000631653">
    <property type="component" value="Unassembled WGS sequence"/>
</dbReference>
<keyword evidence="3" id="KW-1185">Reference proteome</keyword>
<dbReference type="Pfam" id="PF03891">
    <property type="entry name" value="DUF333"/>
    <property type="match status" value="1"/>
</dbReference>
<evidence type="ECO:0000313" key="3">
    <source>
        <dbReference type="Proteomes" id="UP000631653"/>
    </source>
</evidence>
<keyword evidence="1" id="KW-0732">Signal</keyword>
<organism evidence="2 3">
    <name type="scientific">Acetobacter conturbans</name>
    <dbReference type="NCBI Taxonomy" id="1737472"/>
    <lineage>
        <taxon>Bacteria</taxon>
        <taxon>Pseudomonadati</taxon>
        <taxon>Pseudomonadota</taxon>
        <taxon>Alphaproteobacteria</taxon>
        <taxon>Acetobacterales</taxon>
        <taxon>Acetobacteraceae</taxon>
        <taxon>Acetobacter</taxon>
    </lineage>
</organism>
<protein>
    <submittedName>
        <fullName evidence="2">DUF333 domain-containing protein</fullName>
    </submittedName>
</protein>
<sequence length="92" mass="9491">MHRKIMGAGASALLAGLLGGCADAPAQPATPRAGMANPASVYCEKIGGHLEMKQGADGTYGICHLPDGSSMEEWALFRRDHAAPVQAGQTSR</sequence>
<comment type="caution">
    <text evidence="2">The sequence shown here is derived from an EMBL/GenBank/DDBJ whole genome shotgun (WGS) entry which is preliminary data.</text>
</comment>
<gene>
    <name evidence="2" type="ORF">GOB81_09120</name>
</gene>
<dbReference type="PANTHER" id="PTHR38008:SF2">
    <property type="entry name" value="HEMOLYSIN"/>
    <property type="match status" value="1"/>
</dbReference>
<evidence type="ECO:0000313" key="2">
    <source>
        <dbReference type="EMBL" id="NHN88790.1"/>
    </source>
</evidence>
<feature type="signal peptide" evidence="1">
    <location>
        <begin position="1"/>
        <end position="26"/>
    </location>
</feature>
<dbReference type="PANTHER" id="PTHR38008">
    <property type="entry name" value="HEMOLYSIN-RELATED"/>
    <property type="match status" value="1"/>
</dbReference>